<accession>A0A0C9WR83</accession>
<sequence length="125" mass="14383">MTTTHDDDNRHRDNATTQEPRHNNTAQRDTTLAMYYDTMDKTPRRHKDHTTMKNHGTTRHDSSHILRHDGQDITAAQRPHHDVTTPQRCDHNDATSDVTARLGWLAARLRRLSPSKWLRAALSGS</sequence>
<protein>
    <submittedName>
        <fullName evidence="2">Uncharacterized protein</fullName>
    </submittedName>
</protein>
<proteinExistence type="predicted"/>
<dbReference type="EMBL" id="KN839209">
    <property type="protein sequence ID" value="KIJ90353.1"/>
    <property type="molecule type" value="Genomic_DNA"/>
</dbReference>
<keyword evidence="3" id="KW-1185">Reference proteome</keyword>
<dbReference type="AlphaFoldDB" id="A0A0C9WR83"/>
<evidence type="ECO:0000313" key="2">
    <source>
        <dbReference type="EMBL" id="KIJ90353.1"/>
    </source>
</evidence>
<reference evidence="3" key="2">
    <citation type="submission" date="2015-01" db="EMBL/GenBank/DDBJ databases">
        <title>Evolutionary Origins and Diversification of the Mycorrhizal Mutualists.</title>
        <authorList>
            <consortium name="DOE Joint Genome Institute"/>
            <consortium name="Mycorrhizal Genomics Consortium"/>
            <person name="Kohler A."/>
            <person name="Kuo A."/>
            <person name="Nagy L.G."/>
            <person name="Floudas D."/>
            <person name="Copeland A."/>
            <person name="Barry K.W."/>
            <person name="Cichocki N."/>
            <person name="Veneault-Fourrey C."/>
            <person name="LaButti K."/>
            <person name="Lindquist E.A."/>
            <person name="Lipzen A."/>
            <person name="Lundell T."/>
            <person name="Morin E."/>
            <person name="Murat C."/>
            <person name="Riley R."/>
            <person name="Ohm R."/>
            <person name="Sun H."/>
            <person name="Tunlid A."/>
            <person name="Henrissat B."/>
            <person name="Grigoriev I.V."/>
            <person name="Hibbett D.S."/>
            <person name="Martin F."/>
        </authorList>
    </citation>
    <scope>NUCLEOTIDE SEQUENCE [LARGE SCALE GENOMIC DNA]</scope>
    <source>
        <strain evidence="3">LaAM-08-1</strain>
    </source>
</reference>
<evidence type="ECO:0000256" key="1">
    <source>
        <dbReference type="SAM" id="MobiDB-lite"/>
    </source>
</evidence>
<name>A0A0C9WR83_9AGAR</name>
<reference evidence="2 3" key="1">
    <citation type="submission" date="2014-04" db="EMBL/GenBank/DDBJ databases">
        <authorList>
            <consortium name="DOE Joint Genome Institute"/>
            <person name="Kuo A."/>
            <person name="Kohler A."/>
            <person name="Nagy L.G."/>
            <person name="Floudas D."/>
            <person name="Copeland A."/>
            <person name="Barry K.W."/>
            <person name="Cichocki N."/>
            <person name="Veneault-Fourrey C."/>
            <person name="LaButti K."/>
            <person name="Lindquist E.A."/>
            <person name="Lipzen A."/>
            <person name="Lundell T."/>
            <person name="Morin E."/>
            <person name="Murat C."/>
            <person name="Sun H."/>
            <person name="Tunlid A."/>
            <person name="Henrissat B."/>
            <person name="Grigoriev I.V."/>
            <person name="Hibbett D.S."/>
            <person name="Martin F."/>
            <person name="Nordberg H.P."/>
            <person name="Cantor M.N."/>
            <person name="Hua S.X."/>
        </authorList>
    </citation>
    <scope>NUCLEOTIDE SEQUENCE [LARGE SCALE GENOMIC DNA]</scope>
    <source>
        <strain evidence="2 3">LaAM-08-1</strain>
    </source>
</reference>
<dbReference type="Proteomes" id="UP000054477">
    <property type="component" value="Unassembled WGS sequence"/>
</dbReference>
<evidence type="ECO:0000313" key="3">
    <source>
        <dbReference type="Proteomes" id="UP000054477"/>
    </source>
</evidence>
<organism evidence="2 3">
    <name type="scientific">Laccaria amethystina LaAM-08-1</name>
    <dbReference type="NCBI Taxonomy" id="1095629"/>
    <lineage>
        <taxon>Eukaryota</taxon>
        <taxon>Fungi</taxon>
        <taxon>Dikarya</taxon>
        <taxon>Basidiomycota</taxon>
        <taxon>Agaricomycotina</taxon>
        <taxon>Agaricomycetes</taxon>
        <taxon>Agaricomycetidae</taxon>
        <taxon>Agaricales</taxon>
        <taxon>Agaricineae</taxon>
        <taxon>Hydnangiaceae</taxon>
        <taxon>Laccaria</taxon>
    </lineage>
</organism>
<dbReference type="HOGENOM" id="CLU_1992979_0_0_1"/>
<feature type="compositionally biased region" description="Basic and acidic residues" evidence="1">
    <location>
        <begin position="1"/>
        <end position="22"/>
    </location>
</feature>
<feature type="region of interest" description="Disordered" evidence="1">
    <location>
        <begin position="1"/>
        <end position="66"/>
    </location>
</feature>
<gene>
    <name evidence="2" type="ORF">K443DRAFT_15308</name>
</gene>